<dbReference type="InterPro" id="IPR059025">
    <property type="entry name" value="STB6_N"/>
</dbReference>
<evidence type="ECO:0000313" key="3">
    <source>
        <dbReference type="EMBL" id="KIP10582.1"/>
    </source>
</evidence>
<feature type="domain" description="STB6-like N-terminal" evidence="2">
    <location>
        <begin position="15"/>
        <end position="79"/>
    </location>
</feature>
<feature type="compositionally biased region" description="Basic and acidic residues" evidence="1">
    <location>
        <begin position="359"/>
        <end position="403"/>
    </location>
</feature>
<gene>
    <name evidence="3" type="ORF">PHLGIDRAFT_84823</name>
</gene>
<dbReference type="AlphaFoldDB" id="A0A0C3SC41"/>
<sequence length="868" mass="97935">MTALCPISTLSSVEAHAEWEKATRELRKDGARPKETDKGIVMVTSLANFRSDFTIVHISRGNFLEIQERLYANINVLRMGCSGRSALTLEDPSDTTKDRFISSYHLPDQTLIRSSPLFTALVLELVRLIQAALSLFGMFDLDCEERNGLLCDVTCEGIQRWVTEIGDPLLDVEPMERVADPTVVAALFSTVLVTRNRLHVMGHFVTKDPFLDPHNFLRSIMNFASPKVHNHAHSLSLPHHFVTSNVGMYSVPSIPTPTQTVFLTRPIIDSINAAYDKMKQNEGYKVHRVLINKLDDLATDLRTNPDPGGHGKTLFGWANSLKATTDLEKFVSVIRQNSKAGCGSVKYLWSGRPGEVERKRKEKEAIWSEGEDKEREKEMEKEKDREKEKEKEKERFEKDFKSSDDEDELPWSGRVQRKLENWTARGRPKKYSQDLGGRSKGADSLREQALQSSLLPSVVVSRDPADDDDVLTSGQASPVSDSQILNPFTLGIGELPRAGRSMGELSDYDRRVSEFNQRNPPPTLFSQARVVSWADPKDHQEDLRSRSRLRKRGASPLAKLGGGSDASKSRDTSMEDEWTRSKTRNLQTLKKRRSFDDADSLRGTRLLPLDLMRIDVELCGQILIMRRREEHLDNVLACLSALTLRLSETNSTIRQEYTSKAGELEELKSRASVLQDIEAAQARADAMTQETNALAYESAQFLVDDLWHMAAAPRNKVLQMREQVFGTGRRLPQGVKGAHGRYNRLQWTLDGTGRLVDVHGRTESEAEEEMGLPRIRPIILEEEEDAVEHASLKPTWLLRWFNYWGSRWGASRGRPMENNNDKEKDKVEEPSGSQATAKQRKERGKSSSVSSSTSGLEPRLTAVRNNTT</sequence>
<dbReference type="InterPro" id="IPR038919">
    <property type="entry name" value="STB2/STB2"/>
</dbReference>
<proteinExistence type="predicted"/>
<keyword evidence="4" id="KW-1185">Reference proteome</keyword>
<dbReference type="GO" id="GO:0070822">
    <property type="term" value="C:Sin3-type complex"/>
    <property type="evidence" value="ECO:0007669"/>
    <property type="project" value="TreeGrafter"/>
</dbReference>
<dbReference type="OrthoDB" id="19806at2759"/>
<name>A0A0C3SC41_PHLG1</name>
<organism evidence="3 4">
    <name type="scientific">Phlebiopsis gigantea (strain 11061_1 CR5-6)</name>
    <name type="common">White-rot fungus</name>
    <name type="synonym">Peniophora gigantea</name>
    <dbReference type="NCBI Taxonomy" id="745531"/>
    <lineage>
        <taxon>Eukaryota</taxon>
        <taxon>Fungi</taxon>
        <taxon>Dikarya</taxon>
        <taxon>Basidiomycota</taxon>
        <taxon>Agaricomycotina</taxon>
        <taxon>Agaricomycetes</taxon>
        <taxon>Polyporales</taxon>
        <taxon>Phanerochaetaceae</taxon>
        <taxon>Phlebiopsis</taxon>
    </lineage>
</organism>
<dbReference type="STRING" id="745531.A0A0C3SC41"/>
<feature type="region of interest" description="Disordered" evidence="1">
    <location>
        <begin position="811"/>
        <end position="868"/>
    </location>
</feature>
<feature type="region of interest" description="Disordered" evidence="1">
    <location>
        <begin position="514"/>
        <end position="585"/>
    </location>
</feature>
<accession>A0A0C3SC41</accession>
<feature type="compositionally biased region" description="Basic and acidic residues" evidence="1">
    <location>
        <begin position="567"/>
        <end position="580"/>
    </location>
</feature>
<feature type="compositionally biased region" description="Polar residues" evidence="1">
    <location>
        <begin position="472"/>
        <end position="483"/>
    </location>
</feature>
<feature type="region of interest" description="Disordered" evidence="1">
    <location>
        <begin position="359"/>
        <end position="483"/>
    </location>
</feature>
<dbReference type="PANTHER" id="PTHR31011:SF2">
    <property type="entry name" value="PROTEIN STB2-RELATED"/>
    <property type="match status" value="1"/>
</dbReference>
<evidence type="ECO:0000256" key="1">
    <source>
        <dbReference type="SAM" id="MobiDB-lite"/>
    </source>
</evidence>
<feature type="compositionally biased region" description="Basic and acidic residues" evidence="1">
    <location>
        <begin position="535"/>
        <end position="545"/>
    </location>
</feature>
<dbReference type="EMBL" id="KN840453">
    <property type="protein sequence ID" value="KIP10582.1"/>
    <property type="molecule type" value="Genomic_DNA"/>
</dbReference>
<feature type="compositionally biased region" description="Basic and acidic residues" evidence="1">
    <location>
        <begin position="819"/>
        <end position="829"/>
    </location>
</feature>
<evidence type="ECO:0000259" key="2">
    <source>
        <dbReference type="Pfam" id="PF25995"/>
    </source>
</evidence>
<feature type="compositionally biased region" description="Low complexity" evidence="1">
    <location>
        <begin position="450"/>
        <end position="461"/>
    </location>
</feature>
<reference evidence="3 4" key="1">
    <citation type="journal article" date="2014" name="PLoS Genet.">
        <title>Analysis of the Phlebiopsis gigantea genome, transcriptome and secretome provides insight into its pioneer colonization strategies of wood.</title>
        <authorList>
            <person name="Hori C."/>
            <person name="Ishida T."/>
            <person name="Igarashi K."/>
            <person name="Samejima M."/>
            <person name="Suzuki H."/>
            <person name="Master E."/>
            <person name="Ferreira P."/>
            <person name="Ruiz-Duenas F.J."/>
            <person name="Held B."/>
            <person name="Canessa P."/>
            <person name="Larrondo L.F."/>
            <person name="Schmoll M."/>
            <person name="Druzhinina I.S."/>
            <person name="Kubicek C.P."/>
            <person name="Gaskell J.A."/>
            <person name="Kersten P."/>
            <person name="St John F."/>
            <person name="Glasner J."/>
            <person name="Sabat G."/>
            <person name="Splinter BonDurant S."/>
            <person name="Syed K."/>
            <person name="Yadav J."/>
            <person name="Mgbeahuruike A.C."/>
            <person name="Kovalchuk A."/>
            <person name="Asiegbu F.O."/>
            <person name="Lackner G."/>
            <person name="Hoffmeister D."/>
            <person name="Rencoret J."/>
            <person name="Gutierrez A."/>
            <person name="Sun H."/>
            <person name="Lindquist E."/>
            <person name="Barry K."/>
            <person name="Riley R."/>
            <person name="Grigoriev I.V."/>
            <person name="Henrissat B."/>
            <person name="Kues U."/>
            <person name="Berka R.M."/>
            <person name="Martinez A.T."/>
            <person name="Covert S.F."/>
            <person name="Blanchette R.A."/>
            <person name="Cullen D."/>
        </authorList>
    </citation>
    <scope>NUCLEOTIDE SEQUENCE [LARGE SCALE GENOMIC DNA]</scope>
    <source>
        <strain evidence="3 4">11061_1 CR5-6</strain>
    </source>
</reference>
<dbReference type="Proteomes" id="UP000053257">
    <property type="component" value="Unassembled WGS sequence"/>
</dbReference>
<dbReference type="PANTHER" id="PTHR31011">
    <property type="entry name" value="PROTEIN STB2-RELATED"/>
    <property type="match status" value="1"/>
</dbReference>
<protein>
    <recommendedName>
        <fullName evidence="2">STB6-like N-terminal domain-containing protein</fullName>
    </recommendedName>
</protein>
<dbReference type="Pfam" id="PF25995">
    <property type="entry name" value="STB6_N"/>
    <property type="match status" value="1"/>
</dbReference>
<evidence type="ECO:0000313" key="4">
    <source>
        <dbReference type="Proteomes" id="UP000053257"/>
    </source>
</evidence>
<dbReference type="HOGENOM" id="CLU_305651_0_0_1"/>